<feature type="domain" description="ATP-grasp" evidence="4">
    <location>
        <begin position="123"/>
        <end position="329"/>
    </location>
</feature>
<comment type="similarity">
    <text evidence="1">Belongs to the D-alanine--D-alanine ligase family.</text>
</comment>
<keyword evidence="3" id="KW-0547">Nucleotide-binding</keyword>
<evidence type="ECO:0000313" key="6">
    <source>
        <dbReference type="Proteomes" id="UP001181622"/>
    </source>
</evidence>
<dbReference type="Proteomes" id="UP001181622">
    <property type="component" value="Unassembled WGS sequence"/>
</dbReference>
<dbReference type="RefSeq" id="WP_309393745.1">
    <property type="nucleotide sequence ID" value="NZ_JADBEO010000043.1"/>
</dbReference>
<dbReference type="PROSITE" id="PS50975">
    <property type="entry name" value="ATP_GRASP"/>
    <property type="match status" value="1"/>
</dbReference>
<dbReference type="PANTHER" id="PTHR23132">
    <property type="entry name" value="D-ALANINE--D-ALANINE LIGASE"/>
    <property type="match status" value="1"/>
</dbReference>
<keyword evidence="2" id="KW-0436">Ligase</keyword>
<evidence type="ECO:0000259" key="4">
    <source>
        <dbReference type="PROSITE" id="PS50975"/>
    </source>
</evidence>
<dbReference type="SUPFAM" id="SSF56059">
    <property type="entry name" value="Glutathione synthetase ATP-binding domain-like"/>
    <property type="match status" value="1"/>
</dbReference>
<protein>
    <submittedName>
        <fullName evidence="5">Phosphoribosylglycinamide synthetase</fullName>
    </submittedName>
</protein>
<dbReference type="EMBL" id="JADBEO010000043">
    <property type="protein sequence ID" value="MDR4308199.1"/>
    <property type="molecule type" value="Genomic_DNA"/>
</dbReference>
<proteinExistence type="inferred from homology"/>
<evidence type="ECO:0000256" key="1">
    <source>
        <dbReference type="ARBA" id="ARBA00010871"/>
    </source>
</evidence>
<reference evidence="5" key="1">
    <citation type="submission" date="2020-10" db="EMBL/GenBank/DDBJ databases">
        <authorList>
            <person name="Abbas A."/>
            <person name="Razzaq R."/>
            <person name="Waqas M."/>
            <person name="Abbas N."/>
            <person name="Nielsen T.K."/>
            <person name="Hansen L.H."/>
            <person name="Hussain S."/>
            <person name="Shahid M."/>
        </authorList>
    </citation>
    <scope>NUCLEOTIDE SEQUENCE</scope>
    <source>
        <strain evidence="5">S14</strain>
    </source>
</reference>
<name>A0ABU1DJC9_9HYPH</name>
<gene>
    <name evidence="5" type="ORF">IHQ68_16390</name>
</gene>
<dbReference type="Gene3D" id="3.30.1490.20">
    <property type="entry name" value="ATP-grasp fold, A domain"/>
    <property type="match status" value="1"/>
</dbReference>
<keyword evidence="3" id="KW-0067">ATP-binding</keyword>
<dbReference type="InterPro" id="IPR011095">
    <property type="entry name" value="Dala_Dala_lig_C"/>
</dbReference>
<evidence type="ECO:0000256" key="2">
    <source>
        <dbReference type="ARBA" id="ARBA00022598"/>
    </source>
</evidence>
<evidence type="ECO:0000313" key="5">
    <source>
        <dbReference type="EMBL" id="MDR4308199.1"/>
    </source>
</evidence>
<dbReference type="Gene3D" id="3.30.470.20">
    <property type="entry name" value="ATP-grasp fold, B domain"/>
    <property type="match status" value="1"/>
</dbReference>
<dbReference type="InterPro" id="IPR011761">
    <property type="entry name" value="ATP-grasp"/>
</dbReference>
<dbReference type="Pfam" id="PF07478">
    <property type="entry name" value="Dala_Dala_lig_C"/>
    <property type="match status" value="1"/>
</dbReference>
<accession>A0ABU1DJC9</accession>
<sequence length="347" mass="38157">MLDRPEFIPATIPEADKARLRVMLLAKHARSSGAPDPVDGNHAIYHHELRTTLEAIGLGVVVANDFTEIEPGPEVDFVFTLLNRGGFQNSEMLAPLMLARRSVPFLGASPIIRGLADDKHLSKVIARLHGVPTPDWISCRIGQPIGEPDFAAERLVVKPNASSASWGVKIVDSWAEGRRHVEHLHELGHDVIVEAYHPILDVAAPVVGGAGLAPWFLPPMAHTPETPGEMRSYEEKRALTPQLVKDSDPLSVVEDPILVARLKMHSRALSKELWPFDYGRFEFRYDPRTGDLAFMEVNLSCNLWSRKSISRSAASLGVDHATLVESIVAHSMTRQGVVAWNAVEIAA</sequence>
<evidence type="ECO:0000256" key="3">
    <source>
        <dbReference type="PROSITE-ProRule" id="PRU00409"/>
    </source>
</evidence>
<dbReference type="PANTHER" id="PTHR23132:SF23">
    <property type="entry name" value="D-ALANINE--D-ALANINE LIGASE B"/>
    <property type="match status" value="1"/>
</dbReference>
<comment type="caution">
    <text evidence="5">The sequence shown here is derived from an EMBL/GenBank/DDBJ whole genome shotgun (WGS) entry which is preliminary data.</text>
</comment>
<organism evidence="5 6">
    <name type="scientific">Chelatococcus sambhunathii</name>
    <dbReference type="NCBI Taxonomy" id="363953"/>
    <lineage>
        <taxon>Bacteria</taxon>
        <taxon>Pseudomonadati</taxon>
        <taxon>Pseudomonadota</taxon>
        <taxon>Alphaproteobacteria</taxon>
        <taxon>Hyphomicrobiales</taxon>
        <taxon>Chelatococcaceae</taxon>
        <taxon>Chelatococcus</taxon>
    </lineage>
</organism>
<keyword evidence="6" id="KW-1185">Reference proteome</keyword>
<dbReference type="InterPro" id="IPR013815">
    <property type="entry name" value="ATP_grasp_subdomain_1"/>
</dbReference>